<evidence type="ECO:0000313" key="2">
    <source>
        <dbReference type="EMBL" id="ACK64664.1"/>
    </source>
</evidence>
<feature type="signal peptide" evidence="1">
    <location>
        <begin position="1"/>
        <end position="25"/>
    </location>
</feature>
<dbReference type="InterPro" id="IPR044213">
    <property type="entry name" value="At2g44920-like"/>
</dbReference>
<dbReference type="Proteomes" id="UP000008204">
    <property type="component" value="Chromosome"/>
</dbReference>
<dbReference type="PANTHER" id="PTHR47200:SF2">
    <property type="entry name" value="THYLAKOID LUMENAL 15 KDA PROTEIN 1, CHLOROPLASTIC"/>
    <property type="match status" value="1"/>
</dbReference>
<accession>B7JVU3</accession>
<organism evidence="2 3">
    <name type="scientific">Rippkaea orientalis (strain PCC 8801 / RF-1)</name>
    <name type="common">Cyanothece sp. (strain PCC 8801)</name>
    <dbReference type="NCBI Taxonomy" id="41431"/>
    <lineage>
        <taxon>Bacteria</taxon>
        <taxon>Bacillati</taxon>
        <taxon>Cyanobacteriota</taxon>
        <taxon>Cyanophyceae</taxon>
        <taxon>Oscillatoriophycideae</taxon>
        <taxon>Chroococcales</taxon>
        <taxon>Aphanothecaceae</taxon>
        <taxon>Rippkaea</taxon>
        <taxon>Rippkaea orientalis</taxon>
    </lineage>
</organism>
<dbReference type="KEGG" id="cyp:PCC8801_0575"/>
<dbReference type="OrthoDB" id="7872756at2"/>
<name>B7JVU3_RIPO1</name>
<dbReference type="EMBL" id="CP001287">
    <property type="protein sequence ID" value="ACK64664.1"/>
    <property type="molecule type" value="Genomic_DNA"/>
</dbReference>
<dbReference type="Gene3D" id="2.160.20.80">
    <property type="entry name" value="E3 ubiquitin-protein ligase SopA"/>
    <property type="match status" value="1"/>
</dbReference>
<dbReference type="RefSeq" id="WP_012593941.1">
    <property type="nucleotide sequence ID" value="NC_011726.1"/>
</dbReference>
<evidence type="ECO:0000313" key="3">
    <source>
        <dbReference type="Proteomes" id="UP000008204"/>
    </source>
</evidence>
<dbReference type="STRING" id="41431.PCC8801_0575"/>
<dbReference type="InterPro" id="IPR001646">
    <property type="entry name" value="5peptide_repeat"/>
</dbReference>
<dbReference type="AlphaFoldDB" id="B7JVU3"/>
<reference evidence="3" key="1">
    <citation type="journal article" date="2011" name="MBio">
        <title>Novel metabolic attributes of the genus Cyanothece, comprising a group of unicellular nitrogen-fixing Cyanobacteria.</title>
        <authorList>
            <person name="Bandyopadhyay A."/>
            <person name="Elvitigala T."/>
            <person name="Welsh E."/>
            <person name="Stockel J."/>
            <person name="Liberton M."/>
            <person name="Min H."/>
            <person name="Sherman L.A."/>
            <person name="Pakrasi H.B."/>
        </authorList>
    </citation>
    <scope>NUCLEOTIDE SEQUENCE [LARGE SCALE GENOMIC DNA]</scope>
    <source>
        <strain evidence="3">PCC 8801</strain>
    </source>
</reference>
<dbReference type="SUPFAM" id="SSF141571">
    <property type="entry name" value="Pentapeptide repeat-like"/>
    <property type="match status" value="1"/>
</dbReference>
<feature type="chain" id="PRO_5002855808" evidence="1">
    <location>
        <begin position="26"/>
        <end position="168"/>
    </location>
</feature>
<proteinExistence type="predicted"/>
<evidence type="ECO:0000256" key="1">
    <source>
        <dbReference type="SAM" id="SignalP"/>
    </source>
</evidence>
<protein>
    <submittedName>
        <fullName evidence="2">Pentapeptide repeat protein</fullName>
    </submittedName>
</protein>
<dbReference type="PANTHER" id="PTHR47200">
    <property type="entry name" value="THYLAKOID LUMENAL 15 KDA PROTEIN 1, CHLOROPLASTIC"/>
    <property type="match status" value="1"/>
</dbReference>
<keyword evidence="3" id="KW-1185">Reference proteome</keyword>
<dbReference type="HOGENOM" id="CLU_066336_3_0_3"/>
<gene>
    <name evidence="2" type="ordered locus">PCC8801_0575</name>
</gene>
<keyword evidence="1" id="KW-0732">Signal</keyword>
<dbReference type="Pfam" id="PF00805">
    <property type="entry name" value="Pentapeptide"/>
    <property type="match status" value="2"/>
</dbReference>
<dbReference type="eggNOG" id="COG1357">
    <property type="taxonomic scope" value="Bacteria"/>
</dbReference>
<sequence>MKYLVRLILILLCCVFLSSPLSALAASSASVTAGVSSFEDIKLVGQDFSRQDLKEVKFANADLTEANFSDSDLRGAVFNGVELKQANFHGANLTNGLAYLSSFRDADLSDAILSEVIMLRTVFDNANITGADFTLAVLDGEEVAKLCQRADGVNSKTGMSTRESLGCL</sequence>